<dbReference type="Pfam" id="PF00817">
    <property type="entry name" value="IMS"/>
    <property type="match status" value="1"/>
</dbReference>
<dbReference type="AlphaFoldDB" id="A0A844DX12"/>
<comment type="similarity">
    <text evidence="1">Belongs to the DNA polymerase type-Y family.</text>
</comment>
<keyword evidence="3" id="KW-0548">Nucleotidyltransferase</keyword>
<dbReference type="InterPro" id="IPR001126">
    <property type="entry name" value="UmuC"/>
</dbReference>
<dbReference type="PROSITE" id="PS50173">
    <property type="entry name" value="UMUC"/>
    <property type="match status" value="1"/>
</dbReference>
<dbReference type="GO" id="GO:0006281">
    <property type="term" value="P:DNA repair"/>
    <property type="evidence" value="ECO:0007669"/>
    <property type="project" value="InterPro"/>
</dbReference>
<dbReference type="InterPro" id="IPR050116">
    <property type="entry name" value="DNA_polymerase-Y"/>
</dbReference>
<dbReference type="Gene3D" id="1.10.150.20">
    <property type="entry name" value="5' to 3' exonuclease, C-terminal subdomain"/>
    <property type="match status" value="1"/>
</dbReference>
<gene>
    <name evidence="7" type="ORF">GKD95_11230</name>
</gene>
<proteinExistence type="inferred from homology"/>
<dbReference type="Pfam" id="PF11799">
    <property type="entry name" value="IMS_C"/>
    <property type="match status" value="1"/>
</dbReference>
<evidence type="ECO:0000259" key="6">
    <source>
        <dbReference type="PROSITE" id="PS50173"/>
    </source>
</evidence>
<dbReference type="InterPro" id="IPR017961">
    <property type="entry name" value="DNA_pol_Y-fam_little_finger"/>
</dbReference>
<dbReference type="GO" id="GO:0032259">
    <property type="term" value="P:methylation"/>
    <property type="evidence" value="ECO:0007669"/>
    <property type="project" value="UniProtKB-KW"/>
</dbReference>
<keyword evidence="7" id="KW-0489">Methyltransferase</keyword>
<keyword evidence="4" id="KW-0227">DNA damage</keyword>
<keyword evidence="2" id="KW-0515">Mutator protein</keyword>
<name>A0A844DX12_9FIRM</name>
<feature type="domain" description="UmuC" evidence="6">
    <location>
        <begin position="7"/>
        <end position="246"/>
    </location>
</feature>
<evidence type="ECO:0000256" key="1">
    <source>
        <dbReference type="ARBA" id="ARBA00010945"/>
    </source>
</evidence>
<keyword evidence="5" id="KW-0808">Transferase</keyword>
<comment type="caution">
    <text evidence="7">The sequence shown here is derived from an EMBL/GenBank/DDBJ whole genome shotgun (WGS) entry which is preliminary data.</text>
</comment>
<dbReference type="InterPro" id="IPR043128">
    <property type="entry name" value="Rev_trsase/Diguanyl_cyclase"/>
</dbReference>
<organism evidence="7 8">
    <name type="scientific">Faecalibacterium prausnitzii</name>
    <dbReference type="NCBI Taxonomy" id="853"/>
    <lineage>
        <taxon>Bacteria</taxon>
        <taxon>Bacillati</taxon>
        <taxon>Bacillota</taxon>
        <taxon>Clostridia</taxon>
        <taxon>Eubacteriales</taxon>
        <taxon>Oscillospiraceae</taxon>
        <taxon>Faecalibacterium</taxon>
    </lineage>
</organism>
<dbReference type="GO" id="GO:0008168">
    <property type="term" value="F:methyltransferase activity"/>
    <property type="evidence" value="ECO:0007669"/>
    <property type="project" value="UniProtKB-KW"/>
</dbReference>
<dbReference type="GO" id="GO:0009432">
    <property type="term" value="P:SOS response"/>
    <property type="evidence" value="ECO:0007669"/>
    <property type="project" value="TreeGrafter"/>
</dbReference>
<dbReference type="EMBL" id="WKQN01000012">
    <property type="protein sequence ID" value="MSC63889.1"/>
    <property type="molecule type" value="Genomic_DNA"/>
</dbReference>
<reference evidence="7 8" key="1">
    <citation type="journal article" date="2019" name="Nat. Med.">
        <title>A library of human gut bacterial isolates paired with longitudinal multiomics data enables mechanistic microbiome research.</title>
        <authorList>
            <person name="Poyet M."/>
            <person name="Groussin M."/>
            <person name="Gibbons S.M."/>
            <person name="Avila-Pacheco J."/>
            <person name="Jiang X."/>
            <person name="Kearney S.M."/>
            <person name="Perrotta A.R."/>
            <person name="Berdy B."/>
            <person name="Zhao S."/>
            <person name="Lieberman T.D."/>
            <person name="Swanson P.K."/>
            <person name="Smith M."/>
            <person name="Roesemann S."/>
            <person name="Alexander J.E."/>
            <person name="Rich S.A."/>
            <person name="Livny J."/>
            <person name="Vlamakis H."/>
            <person name="Clish C."/>
            <person name="Bullock K."/>
            <person name="Deik A."/>
            <person name="Scott J."/>
            <person name="Pierce K.A."/>
            <person name="Xavier R.J."/>
            <person name="Alm E.J."/>
        </authorList>
    </citation>
    <scope>NUCLEOTIDE SEQUENCE [LARGE SCALE GENOMIC DNA]</scope>
    <source>
        <strain evidence="7 8">BIOML-A1</strain>
    </source>
</reference>
<evidence type="ECO:0000313" key="8">
    <source>
        <dbReference type="Proteomes" id="UP000461506"/>
    </source>
</evidence>
<dbReference type="GO" id="GO:0042276">
    <property type="term" value="P:error-prone translesion synthesis"/>
    <property type="evidence" value="ECO:0007669"/>
    <property type="project" value="TreeGrafter"/>
</dbReference>
<dbReference type="PANTHER" id="PTHR11076:SF35">
    <property type="entry name" value="DNA REPAIR PROTEIN HOMOLOG YOBH"/>
    <property type="match status" value="1"/>
</dbReference>
<dbReference type="Gene3D" id="3.30.70.270">
    <property type="match status" value="1"/>
</dbReference>
<evidence type="ECO:0000256" key="2">
    <source>
        <dbReference type="ARBA" id="ARBA00022457"/>
    </source>
</evidence>
<dbReference type="RefSeq" id="WP_154277476.1">
    <property type="nucleotide sequence ID" value="NZ_WKQN01000012.1"/>
</dbReference>
<dbReference type="GO" id="GO:0005829">
    <property type="term" value="C:cytosol"/>
    <property type="evidence" value="ECO:0007669"/>
    <property type="project" value="TreeGrafter"/>
</dbReference>
<dbReference type="InterPro" id="IPR043502">
    <property type="entry name" value="DNA/RNA_pol_sf"/>
</dbReference>
<evidence type="ECO:0000256" key="3">
    <source>
        <dbReference type="ARBA" id="ARBA00022695"/>
    </source>
</evidence>
<dbReference type="GO" id="GO:0003684">
    <property type="term" value="F:damaged DNA binding"/>
    <property type="evidence" value="ECO:0007669"/>
    <property type="project" value="InterPro"/>
</dbReference>
<dbReference type="Proteomes" id="UP000461506">
    <property type="component" value="Unassembled WGS sequence"/>
</dbReference>
<evidence type="ECO:0000313" key="7">
    <source>
        <dbReference type="EMBL" id="MSC63889.1"/>
    </source>
</evidence>
<evidence type="ECO:0000256" key="4">
    <source>
        <dbReference type="ARBA" id="ARBA00022763"/>
    </source>
</evidence>
<dbReference type="SUPFAM" id="SSF56672">
    <property type="entry name" value="DNA/RNA polymerases"/>
    <property type="match status" value="1"/>
</dbReference>
<sequence length="501" mass="56168">MAAQRTYLAIDLKSFYASVECVDRHLDPLTTNLVVADASRTEKTICLAVSPSLKAYKISGRARLFEAVQRVKEVNAQRLRTAIRQHKAVRGEDGKYHFASTSFDANALNADPALGLSYIVAPPRMQRYLDVSTQIYKTYLKYVSPADIYPYSIDEVFIDVTGYLPYYHMSAHELAMTMVREVLYNTGITATAGIGTNLYLAKLAMDIVAKHIPADKDGVRIAELDEQSYRYLLWNHRPLTDFWMTGPGTVKKLEAHGIYTMGDLARFSIYGEDRLYEIFGVDAEILIDHAWGYEPCGMEQIKSYKPSTNSISEGQVLTCPYPNDKAKLIVREMAEILMFRLTEKKLVTESITLEIGYDRENVDKGGYRGLTQTDRYGRVIPKAAHGTVRFDAPTNLGSTIINESAKLFERITDPALTVRRITINANKVTPDEGVYQVDLFTDTKKLEKEKKLQQAMLGIKNKYGKNAVLKASSYEEGATMRQRNAQIGGHSAGGSDGKLQK</sequence>
<dbReference type="PANTHER" id="PTHR11076">
    <property type="entry name" value="DNA REPAIR POLYMERASE UMUC / TRANSFERASE FAMILY MEMBER"/>
    <property type="match status" value="1"/>
</dbReference>
<evidence type="ECO:0000256" key="5">
    <source>
        <dbReference type="ARBA" id="ARBA00022932"/>
    </source>
</evidence>
<protein>
    <submittedName>
        <fullName evidence="7">DNA methylase</fullName>
    </submittedName>
</protein>
<accession>A0A844DX12</accession>
<dbReference type="GO" id="GO:0003887">
    <property type="term" value="F:DNA-directed DNA polymerase activity"/>
    <property type="evidence" value="ECO:0007669"/>
    <property type="project" value="UniProtKB-KW"/>
</dbReference>
<keyword evidence="5" id="KW-0239">DNA-directed DNA polymerase</keyword>